<dbReference type="PANTHER" id="PTHR16537:SF1">
    <property type="entry name" value="PROTEIN ZNRD2"/>
    <property type="match status" value="1"/>
</dbReference>
<evidence type="ECO:0008006" key="4">
    <source>
        <dbReference type="Google" id="ProtNLM"/>
    </source>
</evidence>
<evidence type="ECO:0000313" key="3">
    <source>
        <dbReference type="Proteomes" id="UP000319894"/>
    </source>
</evidence>
<dbReference type="AlphaFoldDB" id="A0A554NBC4"/>
<dbReference type="Proteomes" id="UP000319894">
    <property type="component" value="Unassembled WGS sequence"/>
</dbReference>
<proteinExistence type="predicted"/>
<dbReference type="InParanoid" id="A0A554NBC4"/>
<feature type="region of interest" description="Disordered" evidence="1">
    <location>
        <begin position="67"/>
        <end position="211"/>
    </location>
</feature>
<dbReference type="OrthoDB" id="26305at2157"/>
<dbReference type="EMBL" id="QMDX01000003">
    <property type="protein sequence ID" value="TSD14694.1"/>
    <property type="molecule type" value="Genomic_DNA"/>
</dbReference>
<comment type="caution">
    <text evidence="2">The sequence shown here is derived from an EMBL/GenBank/DDBJ whole genome shotgun (WGS) entry which is preliminary data.</text>
</comment>
<dbReference type="InterPro" id="IPR009563">
    <property type="entry name" value="SSSCA1"/>
</dbReference>
<evidence type="ECO:0000256" key="1">
    <source>
        <dbReference type="SAM" id="MobiDB-lite"/>
    </source>
</evidence>
<gene>
    <name evidence="2" type="ORF">DP107_06860</name>
</gene>
<feature type="compositionally biased region" description="Low complexity" evidence="1">
    <location>
        <begin position="76"/>
        <end position="85"/>
    </location>
</feature>
<accession>A0A554NBC4</accession>
<feature type="region of interest" description="Disordered" evidence="1">
    <location>
        <begin position="1"/>
        <end position="31"/>
    </location>
</feature>
<reference evidence="2 3" key="1">
    <citation type="submission" date="2018-06" db="EMBL/GenBank/DDBJ databases">
        <title>Natronomonas sp. F16-60 a new haloarchaeon isolated from a solar saltern of Isla Cristina, Huelva, Spain.</title>
        <authorList>
            <person name="Duran-Viseras A."/>
            <person name="Sanchez-Porro C."/>
            <person name="Ventosa A."/>
        </authorList>
    </citation>
    <scope>NUCLEOTIDE SEQUENCE [LARGE SCALE GENOMIC DNA]</scope>
    <source>
        <strain evidence="2 3">F16-60</strain>
    </source>
</reference>
<keyword evidence="3" id="KW-1185">Reference proteome</keyword>
<feature type="compositionally biased region" description="Basic and acidic residues" evidence="1">
    <location>
        <begin position="8"/>
        <end position="31"/>
    </location>
</feature>
<dbReference type="Pfam" id="PF06677">
    <property type="entry name" value="Auto_anti-p27"/>
    <property type="match status" value="1"/>
</dbReference>
<evidence type="ECO:0000313" key="2">
    <source>
        <dbReference type="EMBL" id="TSD14694.1"/>
    </source>
</evidence>
<organism evidence="2 3">
    <name type="scientific">Haloglomus irregulare</name>
    <dbReference type="NCBI Taxonomy" id="2234134"/>
    <lineage>
        <taxon>Archaea</taxon>
        <taxon>Methanobacteriati</taxon>
        <taxon>Methanobacteriota</taxon>
        <taxon>Stenosarchaea group</taxon>
        <taxon>Halobacteria</taxon>
        <taxon>Halobacteriales</taxon>
        <taxon>Natronomonadaceae</taxon>
        <taxon>Haloglomus</taxon>
    </lineage>
</organism>
<dbReference type="RefSeq" id="WP_144261413.1">
    <property type="nucleotide sequence ID" value="NZ_QMDX01000003.1"/>
</dbReference>
<name>A0A554NBC4_9EURY</name>
<dbReference type="InterPro" id="IPR051888">
    <property type="entry name" value="UPF0148_domain"/>
</dbReference>
<dbReference type="PANTHER" id="PTHR16537">
    <property type="entry name" value="SJOEGREN SYNDROME/SCLERODERMA AUTOANTIGEN 1"/>
    <property type="match status" value="1"/>
</dbReference>
<sequence length="232" mass="24344">MSDDFDREEERRKLEEKFGEAEDDRERTERLSELLLKGATMTDRHCPECGDPVFRHEGREFCPSCQREVTTDEAQRATAGQAAAQDPTDSAPAPGTNAEVDAAADDSTIEVDTPGVPDTDDAAADGAAPTAEGADTAPPTGQAADTPQGSQPPAGEPAGESRAQPQPQPTASESAPSAGGGSGLLPARQHLTRTVNRLAQQAAAEEDPGRKREFLAATREAAEALEAVRDAE</sequence>
<protein>
    <recommendedName>
        <fullName evidence="4">Sjogren's syndrome/scleroderma autoantigen 1 (Autoantigen p27)</fullName>
    </recommendedName>
</protein>
<feature type="compositionally biased region" description="Low complexity" evidence="1">
    <location>
        <begin position="124"/>
        <end position="141"/>
    </location>
</feature>